<evidence type="ECO:0000256" key="1">
    <source>
        <dbReference type="ARBA" id="ARBA00023015"/>
    </source>
</evidence>
<evidence type="ECO:0000256" key="2">
    <source>
        <dbReference type="ARBA" id="ARBA00023125"/>
    </source>
</evidence>
<organism evidence="7 8">
    <name type="scientific">Pseudomonas putida</name>
    <name type="common">Arthrobacter siderocapsulatus</name>
    <dbReference type="NCBI Taxonomy" id="303"/>
    <lineage>
        <taxon>Bacteria</taxon>
        <taxon>Pseudomonadati</taxon>
        <taxon>Pseudomonadota</taxon>
        <taxon>Gammaproteobacteria</taxon>
        <taxon>Pseudomonadales</taxon>
        <taxon>Pseudomonadaceae</taxon>
        <taxon>Pseudomonas</taxon>
    </lineage>
</organism>
<evidence type="ECO:0000259" key="6">
    <source>
        <dbReference type="PROSITE" id="PS01124"/>
    </source>
</evidence>
<evidence type="ECO:0000256" key="4">
    <source>
        <dbReference type="ARBA" id="ARBA00023163"/>
    </source>
</evidence>
<keyword evidence="4" id="KW-0804">Transcription</keyword>
<gene>
    <name evidence="7" type="ORF">PSEMO_21960</name>
</gene>
<dbReference type="Pfam" id="PF14525">
    <property type="entry name" value="AraC_binding_2"/>
    <property type="match status" value="1"/>
</dbReference>
<dbReference type="SMART" id="SM00342">
    <property type="entry name" value="HTH_ARAC"/>
    <property type="match status" value="1"/>
</dbReference>
<reference evidence="7 8" key="1">
    <citation type="submission" date="2016-10" db="EMBL/GenBank/DDBJ databases">
        <title>Genome Sequence of Pseudomonas putida GM4FR.</title>
        <authorList>
            <person name="Poehlein A."/>
            <person name="Wemheuer F."/>
            <person name="Hollensteiner J."/>
            <person name="Wemheuer B."/>
        </authorList>
    </citation>
    <scope>NUCLEOTIDE SEQUENCE [LARGE SCALE GENOMIC DNA]</scope>
    <source>
        <strain evidence="7 8">GM4FR</strain>
    </source>
</reference>
<keyword evidence="1" id="KW-0805">Transcription regulation</keyword>
<dbReference type="InterPro" id="IPR050204">
    <property type="entry name" value="AraC_XylS_family_regulators"/>
</dbReference>
<protein>
    <recommendedName>
        <fullName evidence="6">HTH araC/xylS-type domain-containing protein</fullName>
    </recommendedName>
</protein>
<dbReference type="AlphaFoldDB" id="A0A1Q9R6C0"/>
<sequence length="309" mass="34337">MTILYSTAELGARERFDYWQDVVGANFVPTANRQLSDDWFDGSLSTVAKGSVSFSRIRSLPIEYTRERRDAEIDQFFISLSFCTEAHVQQGNLLSRQGPGDIVLYDGARPFTASFPKGDDQIVLSVPRALVLRHLPQVERYLNRTLESQTPLGSLARTLLMETCTSPAMPAPISERLNGALLDVLSGAYEAAFGSKGPATELRREQQVERVKRYLLANLARTDLTVDSIAAATHLSARTLSRIFSAEDSTVMRWLWQQRLAACHEGLASGRFQQVSVAALTFGFSNLSHFSKAFRQAYGIAPQQLLRNA</sequence>
<dbReference type="EMBL" id="MKZO01000017">
    <property type="protein sequence ID" value="OLS62842.1"/>
    <property type="molecule type" value="Genomic_DNA"/>
</dbReference>
<dbReference type="InterPro" id="IPR018060">
    <property type="entry name" value="HTH_AraC"/>
</dbReference>
<evidence type="ECO:0000256" key="5">
    <source>
        <dbReference type="ARBA" id="ARBA00037345"/>
    </source>
</evidence>
<dbReference type="InterPro" id="IPR035418">
    <property type="entry name" value="AraC-bd_2"/>
</dbReference>
<dbReference type="Pfam" id="PF12833">
    <property type="entry name" value="HTH_18"/>
    <property type="match status" value="1"/>
</dbReference>
<dbReference type="Proteomes" id="UP000186736">
    <property type="component" value="Unassembled WGS sequence"/>
</dbReference>
<name>A0A1Q9R6C0_PSEPU</name>
<evidence type="ECO:0000256" key="3">
    <source>
        <dbReference type="ARBA" id="ARBA00023159"/>
    </source>
</evidence>
<dbReference type="InterPro" id="IPR009057">
    <property type="entry name" value="Homeodomain-like_sf"/>
</dbReference>
<proteinExistence type="predicted"/>
<dbReference type="PANTHER" id="PTHR46796:SF6">
    <property type="entry name" value="ARAC SUBFAMILY"/>
    <property type="match status" value="1"/>
</dbReference>
<comment type="function">
    <text evidence="5">Regulatory protein of the TOL plasmid xyl operons. XylS activates the xylXYZLTEGFJQKIH operon required for the degradation of toluene, m-xylene and p-xylene.</text>
</comment>
<keyword evidence="3" id="KW-0010">Activator</keyword>
<dbReference type="PANTHER" id="PTHR46796">
    <property type="entry name" value="HTH-TYPE TRANSCRIPTIONAL ACTIVATOR RHAS-RELATED"/>
    <property type="match status" value="1"/>
</dbReference>
<dbReference type="RefSeq" id="WP_075803136.1">
    <property type="nucleotide sequence ID" value="NZ_MKZO01000017.1"/>
</dbReference>
<dbReference type="PROSITE" id="PS01124">
    <property type="entry name" value="HTH_ARAC_FAMILY_2"/>
    <property type="match status" value="1"/>
</dbReference>
<evidence type="ECO:0000313" key="7">
    <source>
        <dbReference type="EMBL" id="OLS62842.1"/>
    </source>
</evidence>
<keyword evidence="2" id="KW-0238">DNA-binding</keyword>
<evidence type="ECO:0000313" key="8">
    <source>
        <dbReference type="Proteomes" id="UP000186736"/>
    </source>
</evidence>
<dbReference type="SUPFAM" id="SSF46689">
    <property type="entry name" value="Homeodomain-like"/>
    <property type="match status" value="1"/>
</dbReference>
<accession>A0A1Q9R6C0</accession>
<dbReference type="GO" id="GO:0043565">
    <property type="term" value="F:sequence-specific DNA binding"/>
    <property type="evidence" value="ECO:0007669"/>
    <property type="project" value="InterPro"/>
</dbReference>
<dbReference type="GO" id="GO:0003700">
    <property type="term" value="F:DNA-binding transcription factor activity"/>
    <property type="evidence" value="ECO:0007669"/>
    <property type="project" value="InterPro"/>
</dbReference>
<feature type="domain" description="HTH araC/xylS-type" evidence="6">
    <location>
        <begin position="209"/>
        <end position="308"/>
    </location>
</feature>
<dbReference type="OrthoDB" id="5740883at2"/>
<dbReference type="Gene3D" id="1.10.10.60">
    <property type="entry name" value="Homeodomain-like"/>
    <property type="match status" value="1"/>
</dbReference>
<comment type="caution">
    <text evidence="7">The sequence shown here is derived from an EMBL/GenBank/DDBJ whole genome shotgun (WGS) entry which is preliminary data.</text>
</comment>